<dbReference type="EnsemblMetazoa" id="Aqu2.1.12266_001">
    <property type="protein sequence ID" value="Aqu2.1.12266_001"/>
    <property type="gene ID" value="Aqu2.1.12266"/>
</dbReference>
<name>A0A1X7TCI1_AMPQE</name>
<dbReference type="AlphaFoldDB" id="A0A1X7TCI1"/>
<protein>
    <recommendedName>
        <fullName evidence="2">ATP-dependent DNA helicase</fullName>
    </recommendedName>
</protein>
<proteinExistence type="predicted"/>
<evidence type="ECO:0000313" key="1">
    <source>
        <dbReference type="EnsemblMetazoa" id="Aqu2.1.12266_001"/>
    </source>
</evidence>
<accession>A0A1X7TCI1</accession>
<sequence>MIKMTLKNLKIIIVDEVSMVSILNLAYLHMRLGDIHGTDEWFGSENILFVGKFVHHYYCY</sequence>
<dbReference type="InParanoid" id="A0A1X7TCI1"/>
<organism evidence="1">
    <name type="scientific">Amphimedon queenslandica</name>
    <name type="common">Sponge</name>
    <dbReference type="NCBI Taxonomy" id="400682"/>
    <lineage>
        <taxon>Eukaryota</taxon>
        <taxon>Metazoa</taxon>
        <taxon>Porifera</taxon>
        <taxon>Demospongiae</taxon>
        <taxon>Heteroscleromorpha</taxon>
        <taxon>Haplosclerida</taxon>
        <taxon>Niphatidae</taxon>
        <taxon>Amphimedon</taxon>
    </lineage>
</organism>
<evidence type="ECO:0008006" key="2">
    <source>
        <dbReference type="Google" id="ProtNLM"/>
    </source>
</evidence>
<reference evidence="1" key="1">
    <citation type="submission" date="2017-05" db="UniProtKB">
        <authorList>
            <consortium name="EnsemblMetazoa"/>
        </authorList>
    </citation>
    <scope>IDENTIFICATION</scope>
</reference>